<dbReference type="EMBL" id="PFBZ01000060">
    <property type="protein sequence ID" value="PIT86745.1"/>
    <property type="molecule type" value="Genomic_DNA"/>
</dbReference>
<dbReference type="Proteomes" id="UP000229362">
    <property type="component" value="Unassembled WGS sequence"/>
</dbReference>
<feature type="domain" description="Cytochrome C biogenesis protein transmembrane" evidence="7">
    <location>
        <begin position="3"/>
        <end position="183"/>
    </location>
</feature>
<name>A0A2M6W1Y8_9BACT</name>
<accession>A0A2M6W1Y8</accession>
<feature type="transmembrane region" description="Helical" evidence="6">
    <location>
        <begin position="155"/>
        <end position="176"/>
    </location>
</feature>
<organism evidence="8 9">
    <name type="scientific">Candidatus Magasanikbacteria bacterium CG10_big_fil_rev_8_21_14_0_10_43_6</name>
    <dbReference type="NCBI Taxonomy" id="1974650"/>
    <lineage>
        <taxon>Bacteria</taxon>
        <taxon>Candidatus Magasanikiibacteriota</taxon>
    </lineage>
</organism>
<dbReference type="PANTHER" id="PTHR31272:SF9">
    <property type="entry name" value="BLL1027 PROTEIN"/>
    <property type="match status" value="1"/>
</dbReference>
<proteinExistence type="inferred from homology"/>
<gene>
    <name evidence="8" type="ORF">COU33_01445</name>
</gene>
<feature type="transmembrane region" description="Helical" evidence="6">
    <location>
        <begin position="41"/>
        <end position="65"/>
    </location>
</feature>
<evidence type="ECO:0000256" key="2">
    <source>
        <dbReference type="ARBA" id="ARBA00006143"/>
    </source>
</evidence>
<evidence type="ECO:0000259" key="7">
    <source>
        <dbReference type="Pfam" id="PF02683"/>
    </source>
</evidence>
<evidence type="ECO:0000256" key="1">
    <source>
        <dbReference type="ARBA" id="ARBA00004141"/>
    </source>
</evidence>
<evidence type="ECO:0000256" key="5">
    <source>
        <dbReference type="ARBA" id="ARBA00023136"/>
    </source>
</evidence>
<dbReference type="Pfam" id="PF02683">
    <property type="entry name" value="DsbD_TM"/>
    <property type="match status" value="1"/>
</dbReference>
<protein>
    <submittedName>
        <fullName evidence="8">Cytochrome C biogenesis protein</fullName>
    </submittedName>
</protein>
<feature type="transmembrane region" description="Helical" evidence="6">
    <location>
        <begin position="123"/>
        <end position="143"/>
    </location>
</feature>
<evidence type="ECO:0000256" key="6">
    <source>
        <dbReference type="SAM" id="Phobius"/>
    </source>
</evidence>
<keyword evidence="5 6" id="KW-0472">Membrane</keyword>
<dbReference type="GO" id="GO:0016020">
    <property type="term" value="C:membrane"/>
    <property type="evidence" value="ECO:0007669"/>
    <property type="project" value="UniProtKB-SubCell"/>
</dbReference>
<dbReference type="PANTHER" id="PTHR31272">
    <property type="entry name" value="CYTOCHROME C-TYPE BIOGENESIS PROTEIN HI_1454-RELATED"/>
    <property type="match status" value="1"/>
</dbReference>
<dbReference type="AlphaFoldDB" id="A0A2M6W1Y8"/>
<sequence length="207" mass="22100">MTLLIVSFLAGVLTVLAPCILPVLPIVIGRSSQAGNKYRPLIISGSLAVAVVVFTLLLKASTAFIDIPQSTWAYVSGGIIMLFGITALFPTLWEHLPLTGKLSIAANKFLGKNSQRKDMMGDVLVGLSLGPIFSSCSPTYFLILATVLPQSYAVGVVYLIAYAVGLSLMLLLIGYLGQRLTKRLAGVSDPKGWFKRSLGILFIIVGI</sequence>
<evidence type="ECO:0000313" key="9">
    <source>
        <dbReference type="Proteomes" id="UP000229362"/>
    </source>
</evidence>
<evidence type="ECO:0000256" key="3">
    <source>
        <dbReference type="ARBA" id="ARBA00022692"/>
    </source>
</evidence>
<comment type="subcellular location">
    <subcellularLocation>
        <location evidence="1">Membrane</location>
        <topology evidence="1">Multi-pass membrane protein</topology>
    </subcellularLocation>
</comment>
<feature type="transmembrane region" description="Helical" evidence="6">
    <location>
        <begin position="71"/>
        <end position="93"/>
    </location>
</feature>
<comment type="caution">
    <text evidence="8">The sequence shown here is derived from an EMBL/GenBank/DDBJ whole genome shotgun (WGS) entry which is preliminary data.</text>
</comment>
<keyword evidence="4 6" id="KW-1133">Transmembrane helix</keyword>
<evidence type="ECO:0000256" key="4">
    <source>
        <dbReference type="ARBA" id="ARBA00022989"/>
    </source>
</evidence>
<keyword evidence="3 6" id="KW-0812">Transmembrane</keyword>
<feature type="transmembrane region" description="Helical" evidence="6">
    <location>
        <begin position="6"/>
        <end position="29"/>
    </location>
</feature>
<feature type="non-terminal residue" evidence="8">
    <location>
        <position position="207"/>
    </location>
</feature>
<reference evidence="9" key="1">
    <citation type="submission" date="2017-09" db="EMBL/GenBank/DDBJ databases">
        <title>Depth-based differentiation of microbial function through sediment-hosted aquifers and enrichment of novel symbionts in the deep terrestrial subsurface.</title>
        <authorList>
            <person name="Probst A.J."/>
            <person name="Ladd B."/>
            <person name="Jarett J.K."/>
            <person name="Geller-Mcgrath D.E."/>
            <person name="Sieber C.M.K."/>
            <person name="Emerson J.B."/>
            <person name="Anantharaman K."/>
            <person name="Thomas B.C."/>
            <person name="Malmstrom R."/>
            <person name="Stieglmeier M."/>
            <person name="Klingl A."/>
            <person name="Woyke T."/>
            <person name="Ryan C.M."/>
            <person name="Banfield J.F."/>
        </authorList>
    </citation>
    <scope>NUCLEOTIDE SEQUENCE [LARGE SCALE GENOMIC DNA]</scope>
</reference>
<dbReference type="GO" id="GO:0017004">
    <property type="term" value="P:cytochrome complex assembly"/>
    <property type="evidence" value="ECO:0007669"/>
    <property type="project" value="InterPro"/>
</dbReference>
<dbReference type="InterPro" id="IPR051790">
    <property type="entry name" value="Cytochrome_c-biogenesis_DsbD"/>
</dbReference>
<dbReference type="InterPro" id="IPR003834">
    <property type="entry name" value="Cyt_c_assmbl_TM_dom"/>
</dbReference>
<evidence type="ECO:0000313" key="8">
    <source>
        <dbReference type="EMBL" id="PIT86745.1"/>
    </source>
</evidence>
<comment type="similarity">
    <text evidence="2">Belongs to the DsbD family.</text>
</comment>